<dbReference type="Proteomes" id="UP001150941">
    <property type="component" value="Unassembled WGS sequence"/>
</dbReference>
<reference evidence="2" key="1">
    <citation type="submission" date="2022-11" db="EMBL/GenBank/DDBJ databases">
        <authorList>
            <person name="Petersen C."/>
        </authorList>
    </citation>
    <scope>NUCLEOTIDE SEQUENCE</scope>
    <source>
        <strain evidence="2">IBT 19713</strain>
    </source>
</reference>
<evidence type="ECO:0000256" key="1">
    <source>
        <dbReference type="SAM" id="MobiDB-lite"/>
    </source>
</evidence>
<evidence type="ECO:0000313" key="2">
    <source>
        <dbReference type="EMBL" id="KAJ5246281.1"/>
    </source>
</evidence>
<feature type="region of interest" description="Disordered" evidence="1">
    <location>
        <begin position="153"/>
        <end position="181"/>
    </location>
</feature>
<feature type="compositionally biased region" description="Basic and acidic residues" evidence="1">
    <location>
        <begin position="168"/>
        <end position="181"/>
    </location>
</feature>
<reference evidence="2" key="2">
    <citation type="journal article" date="2023" name="IMA Fungus">
        <title>Comparative genomic study of the Penicillium genus elucidates a diverse pangenome and 15 lateral gene transfer events.</title>
        <authorList>
            <person name="Petersen C."/>
            <person name="Sorensen T."/>
            <person name="Nielsen M.R."/>
            <person name="Sondergaard T.E."/>
            <person name="Sorensen J.L."/>
            <person name="Fitzpatrick D.A."/>
            <person name="Frisvad J.C."/>
            <person name="Nielsen K.L."/>
        </authorList>
    </citation>
    <scope>NUCLEOTIDE SEQUENCE</scope>
    <source>
        <strain evidence="2">IBT 19713</strain>
    </source>
</reference>
<sequence>MDIGKLLRFPGSCKKPTLAPDKSSNTAGALVNESQSQRPVKTQKHRSRRRPKPTTRKTPQSLLANSDTGFAQFLREHTTSQHQRVTAGGRIVPMSNEQSEQREHPRLNDEQPDVMPAARPQWRFGDFDTGGEPREIVELQREIDALRRRGRANVELTAGDPDNSMLGEPHDPSPTDRELSPESLEYRNLRSLLRHPRPRIPYAWECPGFEFAQVVRGYFTTDDPYGEIEWEWEYILRQEIDFHTPPDHLSMHLDRASSGESFSPRGFRMSLNWAVLHYSLSVEGLIELRMHLNTLWEDFSFLLSQITQHIASVEVPASELYEFRRMYIRLREEVSQWMYRAGDMIRYVDPLYSDQYDTDTEWEEEGYPEPESKPDDHGQYHNEDFHGDRDAGAGAQCVNDERCKEDDELRDLFKHRARSASDPLQCNHQNRLMSVGGHTQFDCTSILPGHGRKVSQANSMPEMNEVIEQVKKVVEKVECSGSEAADHETNMDCDEVSDVEPHYSEPSHNSRLRTVSGATTYSSNQRIPDIDTTDTSSRIIASSPLNTKPHASNLFLRAWIEHLKTPAVDPTSPLHGGVPLAVNIQDTLDVLYHPASGTSYVRSLNEAPQYPLPVTTGTEELTSRRQRIQGLLDGVLSYVHVHQKENLGSQVFGPDDVVDDMPQMPTEGIVASRQARQRHVNKM</sequence>
<proteinExistence type="predicted"/>
<feature type="compositionally biased region" description="Basic and acidic residues" evidence="1">
    <location>
        <begin position="99"/>
        <end position="109"/>
    </location>
</feature>
<name>A0A9W9PI00_9EURO</name>
<feature type="region of interest" description="Disordered" evidence="1">
    <location>
        <begin position="1"/>
        <end position="114"/>
    </location>
</feature>
<accession>A0A9W9PI00</accession>
<feature type="compositionally biased region" description="Basic residues" evidence="1">
    <location>
        <begin position="41"/>
        <end position="55"/>
    </location>
</feature>
<feature type="region of interest" description="Disordered" evidence="1">
    <location>
        <begin position="358"/>
        <end position="392"/>
    </location>
</feature>
<dbReference type="AlphaFoldDB" id="A0A9W9PI00"/>
<keyword evidence="3" id="KW-1185">Reference proteome</keyword>
<gene>
    <name evidence="2" type="ORF">N7468_001264</name>
</gene>
<comment type="caution">
    <text evidence="2">The sequence shown here is derived from an EMBL/GenBank/DDBJ whole genome shotgun (WGS) entry which is preliminary data.</text>
</comment>
<feature type="compositionally biased region" description="Polar residues" evidence="1">
    <location>
        <begin position="22"/>
        <end position="40"/>
    </location>
</feature>
<feature type="compositionally biased region" description="Basic and acidic residues" evidence="1">
    <location>
        <begin position="370"/>
        <end position="391"/>
    </location>
</feature>
<protein>
    <submittedName>
        <fullName evidence="2">Uncharacterized protein</fullName>
    </submittedName>
</protein>
<dbReference type="OrthoDB" id="5401902at2759"/>
<dbReference type="RefSeq" id="XP_058333702.1">
    <property type="nucleotide sequence ID" value="XM_058470561.1"/>
</dbReference>
<dbReference type="EMBL" id="JAPQKS010000002">
    <property type="protein sequence ID" value="KAJ5246281.1"/>
    <property type="molecule type" value="Genomic_DNA"/>
</dbReference>
<evidence type="ECO:0000313" key="3">
    <source>
        <dbReference type="Proteomes" id="UP001150941"/>
    </source>
</evidence>
<feature type="compositionally biased region" description="Acidic residues" evidence="1">
    <location>
        <begin position="358"/>
        <end position="368"/>
    </location>
</feature>
<organism evidence="2 3">
    <name type="scientific">Penicillium chermesinum</name>
    <dbReference type="NCBI Taxonomy" id="63820"/>
    <lineage>
        <taxon>Eukaryota</taxon>
        <taxon>Fungi</taxon>
        <taxon>Dikarya</taxon>
        <taxon>Ascomycota</taxon>
        <taxon>Pezizomycotina</taxon>
        <taxon>Eurotiomycetes</taxon>
        <taxon>Eurotiomycetidae</taxon>
        <taxon>Eurotiales</taxon>
        <taxon>Aspergillaceae</taxon>
        <taxon>Penicillium</taxon>
    </lineage>
</organism>
<dbReference type="GeneID" id="83197864"/>
<feature type="compositionally biased region" description="Polar residues" evidence="1">
    <location>
        <begin position="60"/>
        <end position="69"/>
    </location>
</feature>